<dbReference type="Proteomes" id="UP000030716">
    <property type="component" value="Segment"/>
</dbReference>
<evidence type="ECO:0000256" key="1">
    <source>
        <dbReference type="SAM" id="Phobius"/>
    </source>
</evidence>
<proteinExistence type="predicted"/>
<feature type="transmembrane region" description="Helical" evidence="1">
    <location>
        <begin position="20"/>
        <end position="39"/>
    </location>
</feature>
<organism evidence="2 3">
    <name type="scientific">Escherichia phage vB_EcoM_VR20</name>
    <dbReference type="NCBI Taxonomy" id="1567027"/>
    <lineage>
        <taxon>Viruses</taxon>
        <taxon>Duplodnaviria</taxon>
        <taxon>Heunggongvirae</taxon>
        <taxon>Uroviricota</taxon>
        <taxon>Caudoviricetes</taxon>
        <taxon>Pantevenvirales</taxon>
        <taxon>Straboviridae</taxon>
        <taxon>Tevenvirinae</taxon>
        <taxon>Gaprivervirus</taxon>
        <taxon>Gaprivervirus vr20</taxon>
    </lineage>
</organism>
<sequence>MLKLSSLIQAIKGSRKRTILVLSVLCLVLLWNFIVAPIALAHGVILPVVALESVVDVSLALIGLI</sequence>
<keyword evidence="3" id="KW-1185">Reference proteome</keyword>
<dbReference type="OrthoDB" id="24340at10239"/>
<gene>
    <name evidence="2" type="ORF">VR20_029</name>
</gene>
<dbReference type="KEGG" id="vg:26633707"/>
<dbReference type="RefSeq" id="YP_009207208.1">
    <property type="nucleotide sequence ID" value="NC_028894.1"/>
</dbReference>
<evidence type="ECO:0000313" key="2">
    <source>
        <dbReference type="EMBL" id="AIZ02087.1"/>
    </source>
</evidence>
<keyword evidence="1" id="KW-0812">Transmembrane</keyword>
<protein>
    <submittedName>
        <fullName evidence="2">Uncharacterized protein</fullName>
    </submittedName>
</protein>
<name>A0A0A7HBP5_9CAUD</name>
<keyword evidence="1" id="KW-0472">Membrane</keyword>
<dbReference type="GeneID" id="26633707"/>
<dbReference type="EMBL" id="KP007360">
    <property type="protein sequence ID" value="AIZ02087.1"/>
    <property type="molecule type" value="Genomic_DNA"/>
</dbReference>
<dbReference type="SMR" id="A0A0A7HBP5"/>
<keyword evidence="1" id="KW-1133">Transmembrane helix</keyword>
<evidence type="ECO:0000313" key="3">
    <source>
        <dbReference type="Proteomes" id="UP000030716"/>
    </source>
</evidence>
<accession>A0A0A7HBP5</accession>
<reference evidence="2 3" key="1">
    <citation type="submission" date="2014-10" db="EMBL/GenBank/DDBJ databases">
        <title>VR bacteriophages - a small but diverse group of low-temperature viruses.</title>
        <authorList>
            <person name="Kaliniene L."/>
            <person name="Meskys R."/>
            <person name="Simoliunas E."/>
            <person name="Zajanckauskaite A."/>
            <person name="Truncaite L."/>
        </authorList>
    </citation>
    <scope>NUCLEOTIDE SEQUENCE [LARGE SCALE GENOMIC DNA]</scope>
</reference>